<proteinExistence type="predicted"/>
<dbReference type="Gene3D" id="1.10.30.10">
    <property type="entry name" value="High mobility group box domain"/>
    <property type="match status" value="1"/>
</dbReference>
<sequence length="183" mass="20556">MLTTRQRLVDSATSLDCRSLSVDPANKWLYQMPTGKLKTKAPNAFMLFRLHAVKPLKGTRMTAGEINQSISNKWNQMPQEEKDLYKLLSRKIQSQLDIMNSRVPAKTKCVEQVQILVPDLLRASTDSSNCYTQISKFGSVNVLQPLELGPGTPRIVEFQPDESGVGLLYPRWLPNTPGPATKR</sequence>
<protein>
    <recommendedName>
        <fullName evidence="1">HMG box domain-containing protein</fullName>
    </recommendedName>
</protein>
<dbReference type="OrthoDB" id="5598240at2759"/>
<evidence type="ECO:0000259" key="1">
    <source>
        <dbReference type="SMART" id="SM00398"/>
    </source>
</evidence>
<reference evidence="2" key="1">
    <citation type="submission" date="2022-07" db="EMBL/GenBank/DDBJ databases">
        <title>Phylogenomic reconstructions and comparative analyses of Kickxellomycotina fungi.</title>
        <authorList>
            <person name="Reynolds N.K."/>
            <person name="Stajich J.E."/>
            <person name="Barry K."/>
            <person name="Grigoriev I.V."/>
            <person name="Crous P."/>
            <person name="Smith M.E."/>
        </authorList>
    </citation>
    <scope>NUCLEOTIDE SEQUENCE</scope>
    <source>
        <strain evidence="2">IMI 214461</strain>
    </source>
</reference>
<dbReference type="AlphaFoldDB" id="A0A9W8B9Q1"/>
<feature type="domain" description="HMG box" evidence="1">
    <location>
        <begin position="38"/>
        <end position="105"/>
    </location>
</feature>
<dbReference type="InterPro" id="IPR036910">
    <property type="entry name" value="HMG_box_dom_sf"/>
</dbReference>
<gene>
    <name evidence="2" type="ORF">H4R26_004914</name>
</gene>
<comment type="caution">
    <text evidence="2">The sequence shown here is derived from an EMBL/GenBank/DDBJ whole genome shotgun (WGS) entry which is preliminary data.</text>
</comment>
<dbReference type="SMART" id="SM00398">
    <property type="entry name" value="HMG"/>
    <property type="match status" value="1"/>
</dbReference>
<dbReference type="EMBL" id="JANBQF010000640">
    <property type="protein sequence ID" value="KAJ1999797.1"/>
    <property type="molecule type" value="Genomic_DNA"/>
</dbReference>
<evidence type="ECO:0000313" key="2">
    <source>
        <dbReference type="EMBL" id="KAJ1999797.1"/>
    </source>
</evidence>
<accession>A0A9W8B9Q1</accession>
<dbReference type="Proteomes" id="UP001150907">
    <property type="component" value="Unassembled WGS sequence"/>
</dbReference>
<evidence type="ECO:0000313" key="3">
    <source>
        <dbReference type="Proteomes" id="UP001150907"/>
    </source>
</evidence>
<dbReference type="SUPFAM" id="SSF47095">
    <property type="entry name" value="HMG-box"/>
    <property type="match status" value="1"/>
</dbReference>
<dbReference type="Pfam" id="PF00505">
    <property type="entry name" value="HMG_box"/>
    <property type="match status" value="1"/>
</dbReference>
<dbReference type="InterPro" id="IPR009071">
    <property type="entry name" value="HMG_box_dom"/>
</dbReference>
<name>A0A9W8B9Q1_9FUNG</name>
<organism evidence="2 3">
    <name type="scientific">Coemansia thaxteri</name>
    <dbReference type="NCBI Taxonomy" id="2663907"/>
    <lineage>
        <taxon>Eukaryota</taxon>
        <taxon>Fungi</taxon>
        <taxon>Fungi incertae sedis</taxon>
        <taxon>Zoopagomycota</taxon>
        <taxon>Kickxellomycotina</taxon>
        <taxon>Kickxellomycetes</taxon>
        <taxon>Kickxellales</taxon>
        <taxon>Kickxellaceae</taxon>
        <taxon>Coemansia</taxon>
    </lineage>
</organism>
<keyword evidence="3" id="KW-1185">Reference proteome</keyword>